<accession>A0A3M0CDQ4</accession>
<proteinExistence type="predicted"/>
<evidence type="ECO:0000313" key="2">
    <source>
        <dbReference type="Proteomes" id="UP000271227"/>
    </source>
</evidence>
<organism evidence="1 2">
    <name type="scientific">Eilatimonas milleporae</name>
    <dbReference type="NCBI Taxonomy" id="911205"/>
    <lineage>
        <taxon>Bacteria</taxon>
        <taxon>Pseudomonadati</taxon>
        <taxon>Pseudomonadota</taxon>
        <taxon>Alphaproteobacteria</taxon>
        <taxon>Kordiimonadales</taxon>
        <taxon>Kordiimonadaceae</taxon>
        <taxon>Eilatimonas</taxon>
    </lineage>
</organism>
<dbReference type="InParanoid" id="A0A3M0CDQ4"/>
<reference evidence="1 2" key="1">
    <citation type="submission" date="2018-10" db="EMBL/GenBank/DDBJ databases">
        <title>Genomic Encyclopedia of Archaeal and Bacterial Type Strains, Phase II (KMG-II): from individual species to whole genera.</title>
        <authorList>
            <person name="Goeker M."/>
        </authorList>
    </citation>
    <scope>NUCLEOTIDE SEQUENCE [LARGE SCALE GENOMIC DNA]</scope>
    <source>
        <strain evidence="1 2">DSM 25217</strain>
    </source>
</reference>
<comment type="caution">
    <text evidence="1">The sequence shown here is derived from an EMBL/GenBank/DDBJ whole genome shotgun (WGS) entry which is preliminary data.</text>
</comment>
<protein>
    <submittedName>
        <fullName evidence="1">Uncharacterized protein</fullName>
    </submittedName>
</protein>
<evidence type="ECO:0000313" key="1">
    <source>
        <dbReference type="EMBL" id="RMB04876.1"/>
    </source>
</evidence>
<keyword evidence="2" id="KW-1185">Reference proteome</keyword>
<gene>
    <name evidence="1" type="ORF">BXY39_2447</name>
</gene>
<dbReference type="RefSeq" id="WP_121939134.1">
    <property type="nucleotide sequence ID" value="NZ_REFR01000012.1"/>
</dbReference>
<dbReference type="EMBL" id="REFR01000012">
    <property type="protein sequence ID" value="RMB04876.1"/>
    <property type="molecule type" value="Genomic_DNA"/>
</dbReference>
<dbReference type="Proteomes" id="UP000271227">
    <property type="component" value="Unassembled WGS sequence"/>
</dbReference>
<sequence length="74" mass="8670">MTDSDPALLEWIRRDIERLEDSIAFLSHPGNVVGELADGKTIDEEDLRRQTDEIIERYKTQIAMLQRLEKRLTD</sequence>
<dbReference type="AlphaFoldDB" id="A0A3M0CDQ4"/>
<name>A0A3M0CDQ4_9PROT</name>